<evidence type="ECO:0000313" key="5">
    <source>
        <dbReference type="Proteomes" id="UP001628179"/>
    </source>
</evidence>
<dbReference type="Proteomes" id="UP001628179">
    <property type="component" value="Unassembled WGS sequence"/>
</dbReference>
<comment type="caution">
    <text evidence="4">The sequence shown here is derived from an EMBL/GenBank/DDBJ whole genome shotgun (WGS) entry which is preliminary data.</text>
</comment>
<evidence type="ECO:0000313" key="4">
    <source>
        <dbReference type="EMBL" id="GAB1311911.1"/>
    </source>
</evidence>
<organism evidence="4 5">
    <name type="scientific">Madurella fahalii</name>
    <dbReference type="NCBI Taxonomy" id="1157608"/>
    <lineage>
        <taxon>Eukaryota</taxon>
        <taxon>Fungi</taxon>
        <taxon>Dikarya</taxon>
        <taxon>Ascomycota</taxon>
        <taxon>Pezizomycotina</taxon>
        <taxon>Sordariomycetes</taxon>
        <taxon>Sordariomycetidae</taxon>
        <taxon>Sordariales</taxon>
        <taxon>Sordariales incertae sedis</taxon>
        <taxon>Madurella</taxon>
    </lineage>
</organism>
<evidence type="ECO:0000256" key="3">
    <source>
        <dbReference type="PROSITE-ProRule" id="PRU00023"/>
    </source>
</evidence>
<dbReference type="InterPro" id="IPR036770">
    <property type="entry name" value="Ankyrin_rpt-contain_sf"/>
</dbReference>
<dbReference type="PANTHER" id="PTHR24189:SF50">
    <property type="entry name" value="ANKYRIN REPEAT AND SOCS BOX PROTEIN 2"/>
    <property type="match status" value="1"/>
</dbReference>
<protein>
    <submittedName>
        <fullName evidence="4">Transient receptor putative cation channel sub A member 1</fullName>
    </submittedName>
</protein>
<proteinExistence type="predicted"/>
<dbReference type="SUPFAM" id="SSF48403">
    <property type="entry name" value="Ankyrin repeat"/>
    <property type="match status" value="1"/>
</dbReference>
<dbReference type="InterPro" id="IPR050745">
    <property type="entry name" value="Multifunctional_regulatory"/>
</dbReference>
<dbReference type="InterPro" id="IPR002110">
    <property type="entry name" value="Ankyrin_rpt"/>
</dbReference>
<keyword evidence="5" id="KW-1185">Reference proteome</keyword>
<evidence type="ECO:0000256" key="1">
    <source>
        <dbReference type="ARBA" id="ARBA00022737"/>
    </source>
</evidence>
<dbReference type="PROSITE" id="PS50297">
    <property type="entry name" value="ANK_REP_REGION"/>
    <property type="match status" value="1"/>
</dbReference>
<dbReference type="Pfam" id="PF12796">
    <property type="entry name" value="Ank_2"/>
    <property type="match status" value="2"/>
</dbReference>
<keyword evidence="4" id="KW-0675">Receptor</keyword>
<dbReference type="RefSeq" id="XP_070913644.1">
    <property type="nucleotide sequence ID" value="XM_071057543.1"/>
</dbReference>
<dbReference type="Gene3D" id="1.25.40.20">
    <property type="entry name" value="Ankyrin repeat-containing domain"/>
    <property type="match status" value="1"/>
</dbReference>
<keyword evidence="1" id="KW-0677">Repeat</keyword>
<dbReference type="PANTHER" id="PTHR24189">
    <property type="entry name" value="MYOTROPHIN"/>
    <property type="match status" value="1"/>
</dbReference>
<dbReference type="GeneID" id="98172866"/>
<reference evidence="4 5" key="1">
    <citation type="submission" date="2024-09" db="EMBL/GenBank/DDBJ databases">
        <title>Itraconazole resistance in Madurella fahalii resulting from another homologue of gene encoding cytochrome P450 14-alpha sterol demethylase (CYP51).</title>
        <authorList>
            <person name="Yoshioka I."/>
            <person name="Fahal A.H."/>
            <person name="Kaneko S."/>
            <person name="Yaguchi T."/>
        </authorList>
    </citation>
    <scope>NUCLEOTIDE SEQUENCE [LARGE SCALE GENOMIC DNA]</scope>
    <source>
        <strain evidence="4 5">IFM 68171</strain>
    </source>
</reference>
<accession>A0ABQ0G2C1</accession>
<feature type="repeat" description="ANK" evidence="3">
    <location>
        <begin position="178"/>
        <end position="210"/>
    </location>
</feature>
<gene>
    <name evidence="4" type="primary">TRPA1_1</name>
    <name evidence="4" type="ORF">MFIFM68171_02121</name>
</gene>
<sequence length="234" mass="26250">MAYKYLYRAVRTGRLRTVRRCIRRQNENKRIYRDIGDSKGRTPLILAARMGDEVIFKVVAALKRPPPNPDLQDSQGRTALIEAARRGYANMVNILINKLNADVDLADNERSTPVLWAARKNKWSVAKLLTDNQAAVDGPNNKQEIPLHFAIRTGNYNYVLEMLNADPGKASISVTDKMSRTPLHMAAEKGDIQIVRLLLLNGAFINKVATDMLGFTPYMSAMNRGYVAVAAMLY</sequence>
<name>A0ABQ0G2C1_9PEZI</name>
<dbReference type="PROSITE" id="PS50088">
    <property type="entry name" value="ANK_REPEAT"/>
    <property type="match status" value="1"/>
</dbReference>
<dbReference type="EMBL" id="BAAFSV010000001">
    <property type="protein sequence ID" value="GAB1311911.1"/>
    <property type="molecule type" value="Genomic_DNA"/>
</dbReference>
<keyword evidence="2 3" id="KW-0040">ANK repeat</keyword>
<evidence type="ECO:0000256" key="2">
    <source>
        <dbReference type="ARBA" id="ARBA00023043"/>
    </source>
</evidence>
<dbReference type="SMART" id="SM00248">
    <property type="entry name" value="ANK"/>
    <property type="match status" value="5"/>
</dbReference>